<feature type="compositionally biased region" description="Basic and acidic residues" evidence="1">
    <location>
        <begin position="145"/>
        <end position="169"/>
    </location>
</feature>
<protein>
    <submittedName>
        <fullName evidence="2">Uncharacterized protein</fullName>
    </submittedName>
</protein>
<dbReference type="OrthoDB" id="4179406at2759"/>
<organism evidence="2 3">
    <name type="scientific">Pestalotiopsis fici (strain W106-1 / CGMCC3.15140)</name>
    <dbReference type="NCBI Taxonomy" id="1229662"/>
    <lineage>
        <taxon>Eukaryota</taxon>
        <taxon>Fungi</taxon>
        <taxon>Dikarya</taxon>
        <taxon>Ascomycota</taxon>
        <taxon>Pezizomycotina</taxon>
        <taxon>Sordariomycetes</taxon>
        <taxon>Xylariomycetidae</taxon>
        <taxon>Amphisphaeriales</taxon>
        <taxon>Sporocadaceae</taxon>
        <taxon>Pestalotiopsis</taxon>
    </lineage>
</organism>
<dbReference type="InParanoid" id="W3X5H9"/>
<dbReference type="AlphaFoldDB" id="W3X5H9"/>
<name>W3X5H9_PESFW</name>
<dbReference type="RefSeq" id="XP_007833028.1">
    <property type="nucleotide sequence ID" value="XM_007834837.1"/>
</dbReference>
<dbReference type="KEGG" id="pfy:PFICI_06256"/>
<dbReference type="Proteomes" id="UP000030651">
    <property type="component" value="Unassembled WGS sequence"/>
</dbReference>
<evidence type="ECO:0000256" key="1">
    <source>
        <dbReference type="SAM" id="MobiDB-lite"/>
    </source>
</evidence>
<feature type="compositionally biased region" description="Polar residues" evidence="1">
    <location>
        <begin position="46"/>
        <end position="61"/>
    </location>
</feature>
<proteinExistence type="predicted"/>
<reference evidence="3" key="1">
    <citation type="journal article" date="2015" name="BMC Genomics">
        <title>Genomic and transcriptomic analysis of the endophytic fungus Pestalotiopsis fici reveals its lifestyle and high potential for synthesis of natural products.</title>
        <authorList>
            <person name="Wang X."/>
            <person name="Zhang X."/>
            <person name="Liu L."/>
            <person name="Xiang M."/>
            <person name="Wang W."/>
            <person name="Sun X."/>
            <person name="Che Y."/>
            <person name="Guo L."/>
            <person name="Liu G."/>
            <person name="Guo L."/>
            <person name="Wang C."/>
            <person name="Yin W.B."/>
            <person name="Stadler M."/>
            <person name="Zhang X."/>
            <person name="Liu X."/>
        </authorList>
    </citation>
    <scope>NUCLEOTIDE SEQUENCE [LARGE SCALE GENOMIC DNA]</scope>
    <source>
        <strain evidence="3">W106-1 / CGMCC3.15140</strain>
    </source>
</reference>
<dbReference type="OMA" id="ININRWT"/>
<keyword evidence="3" id="KW-1185">Reference proteome</keyword>
<dbReference type="GeneID" id="19271269"/>
<evidence type="ECO:0000313" key="2">
    <source>
        <dbReference type="EMBL" id="ETS81254.1"/>
    </source>
</evidence>
<accession>W3X5H9</accession>
<evidence type="ECO:0000313" key="3">
    <source>
        <dbReference type="Proteomes" id="UP000030651"/>
    </source>
</evidence>
<gene>
    <name evidence="2" type="ORF">PFICI_06256</name>
</gene>
<feature type="region of interest" description="Disordered" evidence="1">
    <location>
        <begin position="94"/>
        <end position="173"/>
    </location>
</feature>
<dbReference type="STRING" id="1229662.W3X5H9"/>
<dbReference type="eggNOG" id="ENOG502RZF1">
    <property type="taxonomic scope" value="Eukaryota"/>
</dbReference>
<feature type="compositionally biased region" description="Polar residues" evidence="1">
    <location>
        <begin position="1"/>
        <end position="10"/>
    </location>
</feature>
<dbReference type="EMBL" id="KI912112">
    <property type="protein sequence ID" value="ETS81254.1"/>
    <property type="molecule type" value="Genomic_DNA"/>
</dbReference>
<dbReference type="HOGENOM" id="CLU_026455_2_0_1"/>
<feature type="region of interest" description="Disordered" evidence="1">
    <location>
        <begin position="1"/>
        <end position="61"/>
    </location>
</feature>
<sequence>MSPSKKSSYASLPVESSWRMVEGSENDSFDTSIVQDPYEDDIILSSGPSQPSQGFISSQEFSIGSQDSIRDFATNADDEEVILKSPFHPSLISTRQASVDKERTPVPEFFMPKVEVESPRRSNRSSRTLRPGMEEQQQLRRRGYQRQDSDASSHKRPFSAHDRLRRYSSDDGQYQPPTAWERFSSSVPVALFETAAWCISVLSMALRYAKWPLAIVLAVYLTIGAGMVAKTIIKDSISTSLSPICRIPGASLLDLPFCPDIPPFSGRNRTNPVEFDELMNVQAEFEKVLETSASGVSLPMEMKRSEAAVRDLRTIIKFEKDLPARDELLYEFDGYIDSMRDISSDLLTFNTHVGSAVDSVISINRWTSRYIDSISAAKAAHDNTLSRWSDWLFSPFQAAVFDERMLLDKYVEHTALVSDKIGNLIIEAQAVLRLLTQAENHLELINEHVVRSGNEVKEKKSEVFWDLWTLVGANNRRLHNLRSQLGLLRQVESQRTLAVTQLVGLVHDLGDIQTKLSDLRERVAAPELLADQSSIPLSVHIETINAGVERLESARSRIRAEENDRIQQALARARGEENLIDGR</sequence>